<reference evidence="2 3" key="1">
    <citation type="submission" date="2024-01" db="EMBL/GenBank/DDBJ databases">
        <title>The genomes of 5 underutilized Papilionoideae crops provide insights into root nodulation and disease resistanc.</title>
        <authorList>
            <person name="Jiang F."/>
        </authorList>
    </citation>
    <scope>NUCLEOTIDE SEQUENCE [LARGE SCALE GENOMIC DNA]</scope>
    <source>
        <strain evidence="2">DUOXIRENSHENG_FW03</strain>
        <tissue evidence="2">Leaves</tissue>
    </source>
</reference>
<protein>
    <submittedName>
        <fullName evidence="2">Uncharacterized protein</fullName>
    </submittedName>
</protein>
<comment type="caution">
    <text evidence="2">The sequence shown here is derived from an EMBL/GenBank/DDBJ whole genome shotgun (WGS) entry which is preliminary data.</text>
</comment>
<gene>
    <name evidence="2" type="ORF">VNO78_15641</name>
</gene>
<evidence type="ECO:0000256" key="1">
    <source>
        <dbReference type="SAM" id="MobiDB-lite"/>
    </source>
</evidence>
<feature type="region of interest" description="Disordered" evidence="1">
    <location>
        <begin position="37"/>
        <end position="63"/>
    </location>
</feature>
<sequence length="192" mass="21346">MNRYEDVKDVERRKLPYAQKMGSDEHTKMHESGIMLTRGEPKFNNSMENASSKEGGVDSKPQNVIGPSLEGKTLNTQPQCIVRIKPLVTLDVNDGLVCLDHRLNEDVTHNQTRAKVTSSCRAVYNHQSAPTFDHLASNGNLEIANHGSNVEMRGPIKRYSLITEGESTGNDGVPNMRRTTKSKKKKTTLEGL</sequence>
<organism evidence="2 3">
    <name type="scientific">Psophocarpus tetragonolobus</name>
    <name type="common">Winged bean</name>
    <name type="synonym">Dolichos tetragonolobus</name>
    <dbReference type="NCBI Taxonomy" id="3891"/>
    <lineage>
        <taxon>Eukaryota</taxon>
        <taxon>Viridiplantae</taxon>
        <taxon>Streptophyta</taxon>
        <taxon>Embryophyta</taxon>
        <taxon>Tracheophyta</taxon>
        <taxon>Spermatophyta</taxon>
        <taxon>Magnoliopsida</taxon>
        <taxon>eudicotyledons</taxon>
        <taxon>Gunneridae</taxon>
        <taxon>Pentapetalae</taxon>
        <taxon>rosids</taxon>
        <taxon>fabids</taxon>
        <taxon>Fabales</taxon>
        <taxon>Fabaceae</taxon>
        <taxon>Papilionoideae</taxon>
        <taxon>50 kb inversion clade</taxon>
        <taxon>NPAAA clade</taxon>
        <taxon>indigoferoid/millettioid clade</taxon>
        <taxon>Phaseoleae</taxon>
        <taxon>Psophocarpus</taxon>
    </lineage>
</organism>
<dbReference type="EMBL" id="JAYMYS010000004">
    <property type="protein sequence ID" value="KAK7395099.1"/>
    <property type="molecule type" value="Genomic_DNA"/>
</dbReference>
<dbReference type="AlphaFoldDB" id="A0AAN9XJY7"/>
<feature type="compositionally biased region" description="Polar residues" evidence="1">
    <location>
        <begin position="43"/>
        <end position="52"/>
    </location>
</feature>
<evidence type="ECO:0000313" key="2">
    <source>
        <dbReference type="EMBL" id="KAK7395099.1"/>
    </source>
</evidence>
<dbReference type="Proteomes" id="UP001386955">
    <property type="component" value="Unassembled WGS sequence"/>
</dbReference>
<evidence type="ECO:0000313" key="3">
    <source>
        <dbReference type="Proteomes" id="UP001386955"/>
    </source>
</evidence>
<keyword evidence="3" id="KW-1185">Reference proteome</keyword>
<proteinExistence type="predicted"/>
<accession>A0AAN9XJY7</accession>
<feature type="region of interest" description="Disordered" evidence="1">
    <location>
        <begin position="164"/>
        <end position="192"/>
    </location>
</feature>
<name>A0AAN9XJY7_PSOTE</name>